<organism evidence="1 2">
    <name type="scientific">Blastococcus carthaginiensis</name>
    <dbReference type="NCBI Taxonomy" id="3050034"/>
    <lineage>
        <taxon>Bacteria</taxon>
        <taxon>Bacillati</taxon>
        <taxon>Actinomycetota</taxon>
        <taxon>Actinomycetes</taxon>
        <taxon>Geodermatophilales</taxon>
        <taxon>Geodermatophilaceae</taxon>
        <taxon>Blastococcus</taxon>
    </lineage>
</organism>
<evidence type="ECO:0008006" key="3">
    <source>
        <dbReference type="Google" id="ProtNLM"/>
    </source>
</evidence>
<dbReference type="RefSeq" id="WP_305999853.1">
    <property type="nucleotide sequence ID" value="NZ_JASNFN010000011.1"/>
</dbReference>
<evidence type="ECO:0000313" key="2">
    <source>
        <dbReference type="Proteomes" id="UP001233673"/>
    </source>
</evidence>
<dbReference type="EMBL" id="JASNFN010000011">
    <property type="protein sequence ID" value="MDP5183209.1"/>
    <property type="molecule type" value="Genomic_DNA"/>
</dbReference>
<accession>A0ABT9ICB2</accession>
<name>A0ABT9ICB2_9ACTN</name>
<comment type="caution">
    <text evidence="1">The sequence shown here is derived from an EMBL/GenBank/DDBJ whole genome shotgun (WGS) entry which is preliminary data.</text>
</comment>
<dbReference type="Proteomes" id="UP001233673">
    <property type="component" value="Unassembled WGS sequence"/>
</dbReference>
<protein>
    <recommendedName>
        <fullName evidence="3">GNAT family N-acetyltransferase</fullName>
    </recommendedName>
</protein>
<proteinExistence type="predicted"/>
<evidence type="ECO:0000313" key="1">
    <source>
        <dbReference type="EMBL" id="MDP5183209.1"/>
    </source>
</evidence>
<reference evidence="2" key="1">
    <citation type="submission" date="2023-05" db="EMBL/GenBank/DDBJ databases">
        <title>Draft genome of Pseudofrankia sp. BMG5.37.</title>
        <authorList>
            <person name="Gtari M."/>
            <person name="Ghodhbane F."/>
            <person name="Sbissi I."/>
        </authorList>
    </citation>
    <scope>NUCLEOTIDE SEQUENCE [LARGE SCALE GENOMIC DNA]</scope>
    <source>
        <strain evidence="2">BMG 814</strain>
    </source>
</reference>
<gene>
    <name evidence="1" type="ORF">QOZ88_11220</name>
</gene>
<keyword evidence="2" id="KW-1185">Reference proteome</keyword>
<sequence>MELPEVELRPLRRADRPLLARWPAETLVPVVAADEAPWRALAAGGHHLVRGG</sequence>